<organism evidence="1 2">
    <name type="scientific">Pelistega indica</name>
    <dbReference type="NCBI Taxonomy" id="1414851"/>
    <lineage>
        <taxon>Bacteria</taxon>
        <taxon>Pseudomonadati</taxon>
        <taxon>Pseudomonadota</taxon>
        <taxon>Betaproteobacteria</taxon>
        <taxon>Burkholderiales</taxon>
        <taxon>Alcaligenaceae</taxon>
        <taxon>Pelistega</taxon>
    </lineage>
</organism>
<protein>
    <submittedName>
        <fullName evidence="1">Uncharacterized protein</fullName>
    </submittedName>
</protein>
<comment type="caution">
    <text evidence="1">The sequence shown here is derived from an EMBL/GenBank/DDBJ whole genome shotgun (WGS) entry which is preliminary data.</text>
</comment>
<sequence length="120" mass="13690">MHDVDKYISEVMSKKAHSKRSKLAQYQQQILKMRTAGLTYAEIQEYLSRCGVNVTIPAIRYRCNQLLKVKTSTEKLPAEPTAPSSTVTIKKTTALTEKKSKDGWQKPEWATVNVDINKYI</sequence>
<dbReference type="RefSeq" id="WP_023953546.1">
    <property type="nucleotide sequence ID" value="NZ_AYSV01000147.1"/>
</dbReference>
<gene>
    <name evidence="1" type="ORF">V757_12830</name>
</gene>
<keyword evidence="2" id="KW-1185">Reference proteome</keyword>
<name>V8FQ85_9BURK</name>
<dbReference type="AlphaFoldDB" id="V8FQ85"/>
<evidence type="ECO:0000313" key="2">
    <source>
        <dbReference type="Proteomes" id="UP000018766"/>
    </source>
</evidence>
<accession>V8FQ85</accession>
<dbReference type="EMBL" id="AYSV01000147">
    <property type="protein sequence ID" value="ETD66320.1"/>
    <property type="molecule type" value="Genomic_DNA"/>
</dbReference>
<dbReference type="Proteomes" id="UP000018766">
    <property type="component" value="Unassembled WGS sequence"/>
</dbReference>
<evidence type="ECO:0000313" key="1">
    <source>
        <dbReference type="EMBL" id="ETD66320.1"/>
    </source>
</evidence>
<proteinExistence type="predicted"/>
<reference evidence="1 2" key="1">
    <citation type="submission" date="2013-11" db="EMBL/GenBank/DDBJ databases">
        <title>Genomic analysis of Pelistega sp. HM-7.</title>
        <authorList>
            <person name="Kumbhare S.V."/>
            <person name="Shetty S.A."/>
            <person name="Sharma O."/>
            <person name="Dhotre D.P."/>
        </authorList>
    </citation>
    <scope>NUCLEOTIDE SEQUENCE [LARGE SCALE GENOMIC DNA]</scope>
    <source>
        <strain evidence="1 2">HM-7</strain>
    </source>
</reference>